<evidence type="ECO:0000256" key="6">
    <source>
        <dbReference type="ARBA" id="ARBA00022692"/>
    </source>
</evidence>
<evidence type="ECO:0000256" key="16">
    <source>
        <dbReference type="ARBA" id="ARBA00030728"/>
    </source>
</evidence>
<dbReference type="GO" id="GO:0030670">
    <property type="term" value="C:phagocytic vesicle membrane"/>
    <property type="evidence" value="ECO:0007669"/>
    <property type="project" value="UniProtKB-SubCell"/>
</dbReference>
<keyword evidence="5" id="KW-0399">Innate immunity</keyword>
<proteinExistence type="inferred from homology"/>
<evidence type="ECO:0000259" key="22">
    <source>
        <dbReference type="PROSITE" id="PS51412"/>
    </source>
</evidence>
<sequence>MGPLLVLVFLHSLAVGSEQQVSTADGLQECRKTQSLTALEVLPGGGWDNLRNLDRGRVMNISYSQCKTTEDGVYFLPDQVYVVPLKRTSIETVSELIENWRNYKSSTSASVNAEISFLSFLNGKFSTSSQRVKTHQVRESSMTTRIQVRNLMYQIKSYPNFQLDQGFKDQLIQIGNYLENNQTRAASYYAQMLILNYGTHVLTGVHAGANLVQEDQVRSSFVSDSWSRKSTITTSAGATFFHVVNVGLGGQLETADEFTRQYLGNRSHSMIESNGGIPFYPGMTLQKWQQAITNQLVAIDRSGQPLNFFVNPQTVPELPEPTVRKVAQAINRAISLYYTVNEHPGCLDLHSPNFNFRANVDDGSCMDMGTNFTFGGLYQECIRLSGADAKPLCDALEQKNPITGSLSCPSEYTAIELHTAVEEEAYSQYECQRHCHSCWAFFSCCKDVCGDTYYIRRAQFKAYWCAAMGSVTQSSGYLFGGLYSTDAGNPLTQTRSCPPSFYPLNLFQDLKVCVSNDYEMAFRYSVTFGGFFSCDVGNPLAQHPKVIQDSVTQTGPSTYPKKCPKGYSQHLAVISDGCQILYCVKSGAFDGMDLPRINLPPFSHLPLLTASATNTVVVLSQYQEPWLKDTHTKMWRMAHASEVRQLLNKSSSGGATVAISVTVTLALVGVIALAYYGRKRWRNRGYQNLETPSLISDSEQEEHENTTDSCPRGQNSGV</sequence>
<reference evidence="23 24" key="1">
    <citation type="journal article" date="2018" name="Nat. Ecol. Evol.">
        <title>Shark genomes provide insights into elasmobranch evolution and the origin of vertebrates.</title>
        <authorList>
            <person name="Hara Y"/>
            <person name="Yamaguchi K"/>
            <person name="Onimaru K"/>
            <person name="Kadota M"/>
            <person name="Koyanagi M"/>
            <person name="Keeley SD"/>
            <person name="Tatsumi K"/>
            <person name="Tanaka K"/>
            <person name="Motone F"/>
            <person name="Kageyama Y"/>
            <person name="Nozu R"/>
            <person name="Adachi N"/>
            <person name="Nishimura O"/>
            <person name="Nakagawa R"/>
            <person name="Tanegashima C"/>
            <person name="Kiyatake I"/>
            <person name="Matsumoto R"/>
            <person name="Murakumo K"/>
            <person name="Nishida K"/>
            <person name="Terakita A"/>
            <person name="Kuratani S"/>
            <person name="Sato K"/>
            <person name="Hyodo S Kuraku.S."/>
        </authorList>
    </citation>
    <scope>NUCLEOTIDE SEQUENCE [LARGE SCALE GENOMIC DNA]</scope>
</reference>
<dbReference type="OrthoDB" id="5950457at2759"/>
<feature type="signal peptide" evidence="21">
    <location>
        <begin position="1"/>
        <end position="19"/>
    </location>
</feature>
<keyword evidence="7 21" id="KW-0732">Signal</keyword>
<dbReference type="Proteomes" id="UP000287033">
    <property type="component" value="Unassembled WGS sequence"/>
</dbReference>
<evidence type="ECO:0000256" key="18">
    <source>
        <dbReference type="ARBA" id="ARBA00045689"/>
    </source>
</evidence>
<keyword evidence="9" id="KW-0391">Immunity</keyword>
<name>A0A401SXL0_CHIPU</name>
<keyword evidence="4" id="KW-1134">Transmembrane beta strand</keyword>
<keyword evidence="10 20" id="KW-1133">Transmembrane helix</keyword>
<comment type="function">
    <text evidence="17">Pore-forming protein that plays a central role in antigen cross-presentation in dendritic cells by mediating delivery of antigens for cross-presentation. Dendritic cells bridge innate and adaptive immunity by capturing exogenous antigens on MHC class-I molecules and presenting them to naive CD8(+) T-cells. Acts by forming a pore in antigen-containing compartments, promoting the release of antigens into the cytosol, enabling generation of MHCI:peptide complexes and T-cell priming.</text>
</comment>
<keyword evidence="6 20" id="KW-0812">Transmembrane</keyword>
<feature type="chain" id="PRO_5019252100" description="Macrophage-expressed gene 1 protein" evidence="21">
    <location>
        <begin position="20"/>
        <end position="718"/>
    </location>
</feature>
<feature type="domain" description="MACPF" evidence="22">
    <location>
        <begin position="26"/>
        <end position="341"/>
    </location>
</feature>
<evidence type="ECO:0000256" key="2">
    <source>
        <dbReference type="ARBA" id="ARBA00007256"/>
    </source>
</evidence>
<keyword evidence="13" id="KW-1015">Disulfide bond</keyword>
<feature type="region of interest" description="Disordered" evidence="19">
    <location>
        <begin position="692"/>
        <end position="718"/>
    </location>
</feature>
<evidence type="ECO:0000256" key="3">
    <source>
        <dbReference type="ARBA" id="ARBA00021365"/>
    </source>
</evidence>
<gene>
    <name evidence="23" type="ORF">chiPu_0013609</name>
</gene>
<evidence type="ECO:0000313" key="23">
    <source>
        <dbReference type="EMBL" id="GCC35128.1"/>
    </source>
</evidence>
<dbReference type="PROSITE" id="PS51412">
    <property type="entry name" value="MACPF_2"/>
    <property type="match status" value="1"/>
</dbReference>
<evidence type="ECO:0000256" key="9">
    <source>
        <dbReference type="ARBA" id="ARBA00022859"/>
    </source>
</evidence>
<dbReference type="Pfam" id="PF01823">
    <property type="entry name" value="MACPF"/>
    <property type="match status" value="1"/>
</dbReference>
<evidence type="ECO:0000256" key="17">
    <source>
        <dbReference type="ARBA" id="ARBA00045657"/>
    </source>
</evidence>
<accession>A0A401SXL0</accession>
<evidence type="ECO:0000256" key="8">
    <source>
        <dbReference type="ARBA" id="ARBA00022843"/>
    </source>
</evidence>
<evidence type="ECO:0000256" key="12">
    <source>
        <dbReference type="ARBA" id="ARBA00023136"/>
    </source>
</evidence>
<dbReference type="InterPro" id="IPR020864">
    <property type="entry name" value="MACPF"/>
</dbReference>
<dbReference type="AlphaFoldDB" id="A0A401SXL0"/>
<dbReference type="PANTHER" id="PTHR31463">
    <property type="entry name" value="MACROPHAGE-EXPRESSED GENE 1 PROTEIN"/>
    <property type="match status" value="1"/>
</dbReference>
<evidence type="ECO:0000256" key="13">
    <source>
        <dbReference type="ARBA" id="ARBA00023157"/>
    </source>
</evidence>
<feature type="transmembrane region" description="Helical" evidence="20">
    <location>
        <begin position="654"/>
        <end position="676"/>
    </location>
</feature>
<keyword evidence="14" id="KW-0325">Glycoprotein</keyword>
<dbReference type="EMBL" id="BEZZ01000667">
    <property type="protein sequence ID" value="GCC35128.1"/>
    <property type="molecule type" value="Genomic_DNA"/>
</dbReference>
<evidence type="ECO:0000256" key="5">
    <source>
        <dbReference type="ARBA" id="ARBA00022588"/>
    </source>
</evidence>
<dbReference type="OMA" id="QTHEEGY"/>
<keyword evidence="24" id="KW-1185">Reference proteome</keyword>
<evidence type="ECO:0000256" key="21">
    <source>
        <dbReference type="SAM" id="SignalP"/>
    </source>
</evidence>
<evidence type="ECO:0000256" key="4">
    <source>
        <dbReference type="ARBA" id="ARBA00022452"/>
    </source>
</evidence>
<feature type="compositionally biased region" description="Polar residues" evidence="19">
    <location>
        <begin position="707"/>
        <end position="718"/>
    </location>
</feature>
<evidence type="ECO:0000256" key="7">
    <source>
        <dbReference type="ARBA" id="ARBA00022729"/>
    </source>
</evidence>
<dbReference type="GO" id="GO:0045087">
    <property type="term" value="P:innate immune response"/>
    <property type="evidence" value="ECO:0007669"/>
    <property type="project" value="UniProtKB-KW"/>
</dbReference>
<comment type="caution">
    <text evidence="23">The sequence shown here is derived from an EMBL/GenBank/DDBJ whole genome shotgun (WGS) entry which is preliminary data.</text>
</comment>
<organism evidence="23 24">
    <name type="scientific">Chiloscyllium punctatum</name>
    <name type="common">Brownbanded bambooshark</name>
    <name type="synonym">Hemiscyllium punctatum</name>
    <dbReference type="NCBI Taxonomy" id="137246"/>
    <lineage>
        <taxon>Eukaryota</taxon>
        <taxon>Metazoa</taxon>
        <taxon>Chordata</taxon>
        <taxon>Craniata</taxon>
        <taxon>Vertebrata</taxon>
        <taxon>Chondrichthyes</taxon>
        <taxon>Elasmobranchii</taxon>
        <taxon>Galeomorphii</taxon>
        <taxon>Galeoidea</taxon>
        <taxon>Orectolobiformes</taxon>
        <taxon>Hemiscylliidae</taxon>
        <taxon>Chiloscyllium</taxon>
    </lineage>
</organism>
<keyword evidence="11" id="KW-1064">Adaptive immunity</keyword>
<evidence type="ECO:0000256" key="20">
    <source>
        <dbReference type="SAM" id="Phobius"/>
    </source>
</evidence>
<dbReference type="InterPro" id="IPR039707">
    <property type="entry name" value="MPEG1"/>
</dbReference>
<dbReference type="CDD" id="cd22579">
    <property type="entry name" value="MPEG1_P2"/>
    <property type="match status" value="1"/>
</dbReference>
<comment type="subcellular location">
    <subcellularLocation>
        <location evidence="1">Cytoplasmic vesicle</location>
        <location evidence="1">Phagosome membrane</location>
        <topology evidence="1">Multi-pass membrane protein</topology>
    </subcellularLocation>
</comment>
<evidence type="ECO:0000256" key="10">
    <source>
        <dbReference type="ARBA" id="ARBA00022989"/>
    </source>
</evidence>
<comment type="function">
    <text evidence="18">Pore-forming protein involved in both innate and adaptive immunity. Plays a central role in antigen cross-presentation in dendritic cells by forming a pore in antigen-containing compartments, thereby promoting delivery of antigens for cross-presentation. Also involved in innate immune response following bacterial infection; shows antibacterial activity against a wide spectrum of Gram-positive, Gram-negative and acid-fast bacteria. Reduces the viability of the intracytosolic pathogen L.monocytogenes by inhibiting acidification of the phagocytic vacuole of host cells which restricts bacterial translocation from the vacuole to the cytosol. Required for the antibacterial activity of reactive oxygen species and nitric oxide.</text>
</comment>
<dbReference type="SMART" id="SM00457">
    <property type="entry name" value="MACPF"/>
    <property type="match status" value="1"/>
</dbReference>
<keyword evidence="15" id="KW-0968">Cytoplasmic vesicle</keyword>
<evidence type="ECO:0000256" key="19">
    <source>
        <dbReference type="SAM" id="MobiDB-lite"/>
    </source>
</evidence>
<evidence type="ECO:0000313" key="24">
    <source>
        <dbReference type="Proteomes" id="UP000287033"/>
    </source>
</evidence>
<keyword evidence="12 20" id="KW-0472">Membrane</keyword>
<evidence type="ECO:0000256" key="15">
    <source>
        <dbReference type="ARBA" id="ARBA00023329"/>
    </source>
</evidence>
<keyword evidence="8" id="KW-0832">Ubl conjugation</keyword>
<protein>
    <recommendedName>
        <fullName evidence="3">Macrophage-expressed gene 1 protein</fullName>
    </recommendedName>
    <alternativeName>
        <fullName evidence="16">Perforin-2</fullName>
    </alternativeName>
</protein>
<evidence type="ECO:0000256" key="1">
    <source>
        <dbReference type="ARBA" id="ARBA00004265"/>
    </source>
</evidence>
<comment type="similarity">
    <text evidence="2">Belongs to the MPEG1 family.</text>
</comment>
<evidence type="ECO:0000256" key="14">
    <source>
        <dbReference type="ARBA" id="ARBA00023180"/>
    </source>
</evidence>
<dbReference type="PANTHER" id="PTHR31463:SF4">
    <property type="entry name" value="MACROPHAGE-EXPRESSED GENE 1 PROTEIN"/>
    <property type="match status" value="1"/>
</dbReference>
<dbReference type="STRING" id="137246.A0A401SXL0"/>
<dbReference type="GO" id="GO:0002250">
    <property type="term" value="P:adaptive immune response"/>
    <property type="evidence" value="ECO:0007669"/>
    <property type="project" value="UniProtKB-KW"/>
</dbReference>
<evidence type="ECO:0000256" key="11">
    <source>
        <dbReference type="ARBA" id="ARBA00023130"/>
    </source>
</evidence>